<dbReference type="InterPro" id="IPR046533">
    <property type="entry name" value="DUF6598"/>
</dbReference>
<dbReference type="OrthoDB" id="681537at2759"/>
<dbReference type="Pfam" id="PF20241">
    <property type="entry name" value="DUF6598"/>
    <property type="match status" value="1"/>
</dbReference>
<dbReference type="AlphaFoldDB" id="A0A921QTM6"/>
<dbReference type="KEGG" id="sbi:8076485"/>
<accession>A0A921QTM6</accession>
<evidence type="ECO:0000259" key="1">
    <source>
        <dbReference type="Pfam" id="PF20241"/>
    </source>
</evidence>
<comment type="caution">
    <text evidence="2">The sequence shown here is derived from an EMBL/GenBank/DDBJ whole genome shotgun (WGS) entry which is preliminary data.</text>
</comment>
<reference evidence="2" key="1">
    <citation type="journal article" date="2019" name="BMC Genomics">
        <title>A new reference genome for Sorghum bicolor reveals high levels of sequence similarity between sweet and grain genotypes: implications for the genetics of sugar metabolism.</title>
        <authorList>
            <person name="Cooper E.A."/>
            <person name="Brenton Z.W."/>
            <person name="Flinn B.S."/>
            <person name="Jenkins J."/>
            <person name="Shu S."/>
            <person name="Flowers D."/>
            <person name="Luo F."/>
            <person name="Wang Y."/>
            <person name="Xia P."/>
            <person name="Barry K."/>
            <person name="Daum C."/>
            <person name="Lipzen A."/>
            <person name="Yoshinaga Y."/>
            <person name="Schmutz J."/>
            <person name="Saski C."/>
            <person name="Vermerris W."/>
            <person name="Kresovich S."/>
        </authorList>
    </citation>
    <scope>NUCLEOTIDE SEQUENCE</scope>
</reference>
<proteinExistence type="predicted"/>
<dbReference type="PANTHER" id="PTHR33065:SF177">
    <property type="entry name" value="OS08G0141000 PROTEIN"/>
    <property type="match status" value="1"/>
</dbReference>
<dbReference type="EMBL" id="CM027685">
    <property type="protein sequence ID" value="KAG0528173.1"/>
    <property type="molecule type" value="Genomic_DNA"/>
</dbReference>
<name>A0A921QTM6_SORBI</name>
<feature type="domain" description="DUF6598" evidence="1">
    <location>
        <begin position="110"/>
        <end position="343"/>
    </location>
</feature>
<dbReference type="PANTHER" id="PTHR33065">
    <property type="entry name" value="OS07G0486400 PROTEIN"/>
    <property type="match status" value="1"/>
</dbReference>
<evidence type="ECO:0000313" key="2">
    <source>
        <dbReference type="EMBL" id="KAG0528173.1"/>
    </source>
</evidence>
<sequence>MEIGMRPVEAAPDEERITAEVRVRTVAVVAAERAAHHMRLEERRMAERGLQEEDGEDVEYDFFAVEASQFRETWNQRYSSYYGCFEDTTKIPNKRFTYMKPHDHAMPRTTLQVFSLKIAKLRVPSQWPLQVFGMVAIRDCVDHNRNIIFDRARDNCQTVTREDPYLKLTGPTRSVVVLDPATFEVDLKVKGTTESEDQWLSFLAVTYRHFSRFDSHLLERDYASKLSELQFQLGSIIYSVEATIEVRITSGSWPHGLRAQFTAGTASIPGAELILLDSGDHGVPVAEIGRRIELSRCVASVEVDGELRVRVKAFLGDKIVVNRVKAFKSRTTGVSNESLRVHFDREISQAQTADEGEISKANTAGKGVGPLGVDFLGCCTFGFNISWSVISSR</sequence>
<dbReference type="Gramene" id="EES13124">
    <property type="protein sequence ID" value="EES13124"/>
    <property type="gene ID" value="SORBI_3006G272000"/>
</dbReference>
<dbReference type="OMA" id="WMEEDIE"/>
<evidence type="ECO:0000313" key="3">
    <source>
        <dbReference type="Proteomes" id="UP000807115"/>
    </source>
</evidence>
<gene>
    <name evidence="2" type="ORF">BDA96_06G295700</name>
</gene>
<dbReference type="Proteomes" id="UP000807115">
    <property type="component" value="Chromosome 6"/>
</dbReference>
<organism evidence="2 3">
    <name type="scientific">Sorghum bicolor</name>
    <name type="common">Sorghum</name>
    <name type="synonym">Sorghum vulgare</name>
    <dbReference type="NCBI Taxonomy" id="4558"/>
    <lineage>
        <taxon>Eukaryota</taxon>
        <taxon>Viridiplantae</taxon>
        <taxon>Streptophyta</taxon>
        <taxon>Embryophyta</taxon>
        <taxon>Tracheophyta</taxon>
        <taxon>Spermatophyta</taxon>
        <taxon>Magnoliopsida</taxon>
        <taxon>Liliopsida</taxon>
        <taxon>Poales</taxon>
        <taxon>Poaceae</taxon>
        <taxon>PACMAD clade</taxon>
        <taxon>Panicoideae</taxon>
        <taxon>Andropogonodae</taxon>
        <taxon>Andropogoneae</taxon>
        <taxon>Sorghinae</taxon>
        <taxon>Sorghum</taxon>
    </lineage>
</organism>
<protein>
    <recommendedName>
        <fullName evidence="1">DUF6598 domain-containing protein</fullName>
    </recommendedName>
</protein>
<reference evidence="2" key="2">
    <citation type="submission" date="2020-10" db="EMBL/GenBank/DDBJ databases">
        <authorList>
            <person name="Cooper E.A."/>
            <person name="Brenton Z.W."/>
            <person name="Flinn B.S."/>
            <person name="Jenkins J."/>
            <person name="Shu S."/>
            <person name="Flowers D."/>
            <person name="Luo F."/>
            <person name="Wang Y."/>
            <person name="Xia P."/>
            <person name="Barry K."/>
            <person name="Daum C."/>
            <person name="Lipzen A."/>
            <person name="Yoshinaga Y."/>
            <person name="Schmutz J."/>
            <person name="Saski C."/>
            <person name="Vermerris W."/>
            <person name="Kresovich S."/>
        </authorList>
    </citation>
    <scope>NUCLEOTIDE SEQUENCE</scope>
</reference>